<dbReference type="EMBL" id="JAAQRI010000238">
    <property type="protein sequence ID" value="KAF5624696.1"/>
    <property type="molecule type" value="Genomic_DNA"/>
</dbReference>
<name>A0A8H5R3D9_9HYPO</name>
<organism evidence="1 2">
    <name type="scientific">Fusarium tjaetaba</name>
    <dbReference type="NCBI Taxonomy" id="1567544"/>
    <lineage>
        <taxon>Eukaryota</taxon>
        <taxon>Fungi</taxon>
        <taxon>Dikarya</taxon>
        <taxon>Ascomycota</taxon>
        <taxon>Pezizomycotina</taxon>
        <taxon>Sordariomycetes</taxon>
        <taxon>Hypocreomycetidae</taxon>
        <taxon>Hypocreales</taxon>
        <taxon>Nectriaceae</taxon>
        <taxon>Fusarium</taxon>
        <taxon>Fusarium fujikuroi species complex</taxon>
    </lineage>
</organism>
<reference evidence="1 2" key="1">
    <citation type="submission" date="2020-05" db="EMBL/GenBank/DDBJ databases">
        <title>Identification and distribution of gene clusters putatively required for synthesis of sphingolipid metabolism inhibitors in phylogenetically diverse species of the filamentous fungus Fusarium.</title>
        <authorList>
            <person name="Kim H.-S."/>
            <person name="Busman M."/>
            <person name="Brown D.W."/>
            <person name="Divon H."/>
            <person name="Uhlig S."/>
            <person name="Proctor R.H."/>
        </authorList>
    </citation>
    <scope>NUCLEOTIDE SEQUENCE [LARGE SCALE GENOMIC DNA]</scope>
    <source>
        <strain evidence="1 2">NRRL 66243</strain>
    </source>
</reference>
<gene>
    <name evidence="1" type="ORF">FTJAE_10289</name>
</gene>
<protein>
    <submittedName>
        <fullName evidence="1">Uncharacterized protein</fullName>
    </submittedName>
</protein>
<proteinExistence type="predicted"/>
<evidence type="ECO:0000313" key="2">
    <source>
        <dbReference type="Proteomes" id="UP000530670"/>
    </source>
</evidence>
<keyword evidence="2" id="KW-1185">Reference proteome</keyword>
<accession>A0A8H5R3D9</accession>
<dbReference type="RefSeq" id="XP_037202747.1">
    <property type="nucleotide sequence ID" value="XM_037343116.1"/>
</dbReference>
<evidence type="ECO:0000313" key="1">
    <source>
        <dbReference type="EMBL" id="KAF5624696.1"/>
    </source>
</evidence>
<dbReference type="OrthoDB" id="5229945at2759"/>
<sequence length="302" mass="33029">MLIDLADVVRNTTITADATQIAADTAAVAAIWSFGLSMAVFATLEATEIIKRAVISQKSGELNAKLKTVDTDISAKIGNKVHRYIVQYKANNNLIQSKSPKGLDTKKCRSLLMQFMAEVQKSTGNLDVASFKKYAESARRLYNSDEINKVYDALDDLNFSSKSDDDIQKFLGVIQGLDYPSTAMAIVRGISIAIMYYKLNIASNKIEANAQAAGFDAAEVEASTFEMLDAVGQFFTVVAVVMSVIDTVLEILDIVDVVEQTKQMCDKLNGPIKDNYKTYFGGIKTASQQYNAAITQAKSRYG</sequence>
<dbReference type="GeneID" id="59295386"/>
<dbReference type="AlphaFoldDB" id="A0A8H5R3D9"/>
<comment type="caution">
    <text evidence="1">The sequence shown here is derived from an EMBL/GenBank/DDBJ whole genome shotgun (WGS) entry which is preliminary data.</text>
</comment>
<dbReference type="Proteomes" id="UP000530670">
    <property type="component" value="Unassembled WGS sequence"/>
</dbReference>